<feature type="domain" description="Transposase Synechocystis PCC 6803" evidence="1">
    <location>
        <begin position="4"/>
        <end position="63"/>
    </location>
</feature>
<dbReference type="OrthoDB" id="427021at2"/>
<reference evidence="2 3" key="1">
    <citation type="journal article" date="2018" name="ACS Chem. Biol.">
        <title>Ketoreductase domain dysfunction expands chemodiversity: malyngamide biosynthesis in the cyanobacterium Okeania hirsuta.</title>
        <authorList>
            <person name="Moss N.A."/>
            <person name="Leao T."/>
            <person name="Rankin M."/>
            <person name="McCullough T.M."/>
            <person name="Qu P."/>
            <person name="Korobeynikov A."/>
            <person name="Smith J.L."/>
            <person name="Gerwick L."/>
            <person name="Gerwick W.H."/>
        </authorList>
    </citation>
    <scope>NUCLEOTIDE SEQUENCE [LARGE SCALE GENOMIC DNA]</scope>
    <source>
        <strain evidence="2 3">PAB10Feb10-1</strain>
    </source>
</reference>
<dbReference type="EMBL" id="RCBY01000011">
    <property type="protein sequence ID" value="RQH53572.1"/>
    <property type="molecule type" value="Genomic_DNA"/>
</dbReference>
<name>A0A3N6RQ56_9CYAN</name>
<gene>
    <name evidence="2" type="ORF">D5R40_03580</name>
</gene>
<proteinExistence type="predicted"/>
<dbReference type="InterPro" id="IPR002622">
    <property type="entry name" value="Transposase_14"/>
</dbReference>
<dbReference type="Pfam" id="PF01710">
    <property type="entry name" value="HTH_Tnp_IS630"/>
    <property type="match status" value="1"/>
</dbReference>
<comment type="caution">
    <text evidence="2">The sequence shown here is derived from an EMBL/GenBank/DDBJ whole genome shotgun (WGS) entry which is preliminary data.</text>
</comment>
<evidence type="ECO:0000313" key="2">
    <source>
        <dbReference type="EMBL" id="RQH53572.1"/>
    </source>
</evidence>
<dbReference type="Proteomes" id="UP000269154">
    <property type="component" value="Unassembled WGS sequence"/>
</dbReference>
<protein>
    <recommendedName>
        <fullName evidence="1">Transposase Synechocystis PCC 6803 domain-containing protein</fullName>
    </recommendedName>
</protein>
<sequence length="69" mass="8080">MLSAARIYKVGRSTIYRWLARVELKPTKVTIRRRKLDLQALEQDVKENPDLRLCDRALKFGVNIRLVAL</sequence>
<evidence type="ECO:0000259" key="1">
    <source>
        <dbReference type="Pfam" id="PF01710"/>
    </source>
</evidence>
<dbReference type="AlphaFoldDB" id="A0A3N6RQ56"/>
<keyword evidence="3" id="KW-1185">Reference proteome</keyword>
<accession>A0A3N6RQ56</accession>
<organism evidence="2 3">
    <name type="scientific">Okeania hirsuta</name>
    <dbReference type="NCBI Taxonomy" id="1458930"/>
    <lineage>
        <taxon>Bacteria</taxon>
        <taxon>Bacillati</taxon>
        <taxon>Cyanobacteriota</taxon>
        <taxon>Cyanophyceae</taxon>
        <taxon>Oscillatoriophycideae</taxon>
        <taxon>Oscillatoriales</taxon>
        <taxon>Microcoleaceae</taxon>
        <taxon>Okeania</taxon>
    </lineage>
</organism>
<dbReference type="PANTHER" id="PTHR46564">
    <property type="entry name" value="TRANSPOSASE"/>
    <property type="match status" value="1"/>
</dbReference>
<evidence type="ECO:0000313" key="3">
    <source>
        <dbReference type="Proteomes" id="UP000269154"/>
    </source>
</evidence>
<dbReference type="PANTHER" id="PTHR46564:SF1">
    <property type="entry name" value="TRANSPOSASE"/>
    <property type="match status" value="1"/>
</dbReference>